<dbReference type="EnsemblFungi" id="PTTG_05652-t43_1">
    <property type="protein sequence ID" value="PTTG_05652-t43_1-p1"/>
    <property type="gene ID" value="PTTG_05652"/>
</dbReference>
<dbReference type="Proteomes" id="UP000005240">
    <property type="component" value="Unassembled WGS sequence"/>
</dbReference>
<dbReference type="VEuPathDB" id="FungiDB:PTTG_05652"/>
<evidence type="ECO:0000313" key="3">
    <source>
        <dbReference type="EnsemblFungi" id="PTTG_05652-t43_1-p1"/>
    </source>
</evidence>
<dbReference type="EMBL" id="ADAS02002470">
    <property type="protein sequence ID" value="OAV85833.1"/>
    <property type="molecule type" value="Genomic_DNA"/>
</dbReference>
<feature type="compositionally biased region" description="Basic and acidic residues" evidence="1">
    <location>
        <begin position="71"/>
        <end position="80"/>
    </location>
</feature>
<evidence type="ECO:0000313" key="2">
    <source>
        <dbReference type="EMBL" id="OAV85833.1"/>
    </source>
</evidence>
<evidence type="ECO:0000256" key="1">
    <source>
        <dbReference type="SAM" id="MobiDB-lite"/>
    </source>
</evidence>
<keyword evidence="4" id="KW-1185">Reference proteome</keyword>
<evidence type="ECO:0000313" key="4">
    <source>
        <dbReference type="Proteomes" id="UP000005240"/>
    </source>
</evidence>
<reference evidence="3" key="4">
    <citation type="submission" date="2025-05" db="UniProtKB">
        <authorList>
            <consortium name="EnsemblFungi"/>
        </authorList>
    </citation>
    <scope>IDENTIFICATION</scope>
    <source>
        <strain evidence="3">isolate 1-1 / race 1 (BBBD)</strain>
    </source>
</reference>
<accession>A0A180G1W3</accession>
<proteinExistence type="predicted"/>
<feature type="non-terminal residue" evidence="2">
    <location>
        <position position="1"/>
    </location>
</feature>
<feature type="region of interest" description="Disordered" evidence="1">
    <location>
        <begin position="59"/>
        <end position="99"/>
    </location>
</feature>
<organism evidence="2">
    <name type="scientific">Puccinia triticina (isolate 1-1 / race 1 (BBBD))</name>
    <name type="common">Brown leaf rust fungus</name>
    <dbReference type="NCBI Taxonomy" id="630390"/>
    <lineage>
        <taxon>Eukaryota</taxon>
        <taxon>Fungi</taxon>
        <taxon>Dikarya</taxon>
        <taxon>Basidiomycota</taxon>
        <taxon>Pucciniomycotina</taxon>
        <taxon>Pucciniomycetes</taxon>
        <taxon>Pucciniales</taxon>
        <taxon>Pucciniaceae</taxon>
        <taxon>Puccinia</taxon>
    </lineage>
</organism>
<reference evidence="2" key="2">
    <citation type="submission" date="2016-05" db="EMBL/GenBank/DDBJ databases">
        <title>Comparative analysis highlights variable genome content of wheat rusts and divergence of the mating loci.</title>
        <authorList>
            <person name="Cuomo C.A."/>
            <person name="Bakkeren G."/>
            <person name="Szabo L."/>
            <person name="Khalil H."/>
            <person name="Joly D."/>
            <person name="Goldberg J."/>
            <person name="Young S."/>
            <person name="Zeng Q."/>
            <person name="Fellers J."/>
        </authorList>
    </citation>
    <scope>NUCLEOTIDE SEQUENCE [LARGE SCALE GENOMIC DNA]</scope>
    <source>
        <strain evidence="2">1-1 BBBD Race 1</strain>
    </source>
</reference>
<protein>
    <submittedName>
        <fullName evidence="2 3">Uncharacterized protein</fullName>
    </submittedName>
</protein>
<reference evidence="3 4" key="3">
    <citation type="journal article" date="2017" name="G3 (Bethesda)">
        <title>Comparative analysis highlights variable genome content of wheat rusts and divergence of the mating loci.</title>
        <authorList>
            <person name="Cuomo C.A."/>
            <person name="Bakkeren G."/>
            <person name="Khalil H.B."/>
            <person name="Panwar V."/>
            <person name="Joly D."/>
            <person name="Linning R."/>
            <person name="Sakthikumar S."/>
            <person name="Song X."/>
            <person name="Adiconis X."/>
            <person name="Fan L."/>
            <person name="Goldberg J.M."/>
            <person name="Levin J.Z."/>
            <person name="Young S."/>
            <person name="Zeng Q."/>
            <person name="Anikster Y."/>
            <person name="Bruce M."/>
            <person name="Wang M."/>
            <person name="Yin C."/>
            <person name="McCallum B."/>
            <person name="Szabo L.J."/>
            <person name="Hulbert S."/>
            <person name="Chen X."/>
            <person name="Fellers J.P."/>
        </authorList>
    </citation>
    <scope>NUCLEOTIDE SEQUENCE</scope>
    <source>
        <strain evidence="4">Isolate 1-1 / race 1 (BBBD)</strain>
        <strain evidence="3">isolate 1-1 / race 1 (BBBD)</strain>
    </source>
</reference>
<sequence length="693" mass="75858">HRLYYMISEGKKCLIVGMAELYAFVKALEDDWHAVMRGVAIEYGAKNKTQQDLAISIGWQKPPKRNPANRKKAELNDGRAPDTTAALLPKNSGGRPPGSRNLIKDSMTTYISYSASDAPARKFRCWLAAGLESLYALFNPLWLRGTNGLKNDIFTTLVKHFNARSTWELTLTGQIRSMLTNGQNSLHSTANKLSPGSFNAGVYCSTDLFIDLLLDPFIRKKTNVDYPPRELFTVTEVRTATCEAQPDVEQPHPRGIRDITVLRIQRETFQAANMEPCLVQHLITTWATEGIASVSGLCCKSCASTKEPEEPHHIFEKSVLSVENGGAPQHLYLFVQVSTIFDEDEQKRSEEQQSFMSGLDFPLYLDFHGVKYTLFSRGFWNGSHYWCKMLKNVGGISGVWMHDDRANGGIGRLISPDNSAIAGRAPSTSWVFYSRPWNSSEEEFVSDSIAKIARDNKEAPGSMPFAHLGMLLNTSPNSLIPTIEDDAENDDQQKMVAADMPVPKVTTSNVTEVAPAPTQKRRTKKRKPCEATAIPPSGAAHATIGAPSGAAKSTVGAPSGAKKPLPTLTISNATEVAPAPTKKWRPTKLKPSQATAIPPSGAAQATICAPSAAAKATFGAPSGAEKPVELKRKASGEFKIRLKLGKTSNQQQTIEESKIKETELPSKVEKKTKKTLEPKRSATRSSTRKATKC</sequence>
<feature type="region of interest" description="Disordered" evidence="1">
    <location>
        <begin position="511"/>
        <end position="603"/>
    </location>
</feature>
<feature type="compositionally biased region" description="Basic and acidic residues" evidence="1">
    <location>
        <begin position="655"/>
        <end position="680"/>
    </location>
</feature>
<name>A0A180G1W3_PUCT1</name>
<dbReference type="AlphaFoldDB" id="A0A180G1W3"/>
<dbReference type="OrthoDB" id="2624269at2759"/>
<feature type="region of interest" description="Disordered" evidence="1">
    <location>
        <begin position="646"/>
        <end position="693"/>
    </location>
</feature>
<gene>
    <name evidence="2" type="ORF">PTTG_05652</name>
</gene>
<reference evidence="2" key="1">
    <citation type="submission" date="2009-11" db="EMBL/GenBank/DDBJ databases">
        <authorList>
            <consortium name="The Broad Institute Genome Sequencing Platform"/>
            <person name="Ward D."/>
            <person name="Feldgarden M."/>
            <person name="Earl A."/>
            <person name="Young S.K."/>
            <person name="Zeng Q."/>
            <person name="Koehrsen M."/>
            <person name="Alvarado L."/>
            <person name="Berlin A."/>
            <person name="Bochicchio J."/>
            <person name="Borenstein D."/>
            <person name="Chapman S.B."/>
            <person name="Chen Z."/>
            <person name="Engels R."/>
            <person name="Freedman E."/>
            <person name="Gellesch M."/>
            <person name="Goldberg J."/>
            <person name="Griggs A."/>
            <person name="Gujja S."/>
            <person name="Heilman E."/>
            <person name="Heiman D."/>
            <person name="Hepburn T."/>
            <person name="Howarth C."/>
            <person name="Jen D."/>
            <person name="Larson L."/>
            <person name="Lewis B."/>
            <person name="Mehta T."/>
            <person name="Park D."/>
            <person name="Pearson M."/>
            <person name="Roberts A."/>
            <person name="Saif S."/>
            <person name="Shea T."/>
            <person name="Shenoy N."/>
            <person name="Sisk P."/>
            <person name="Stolte C."/>
            <person name="Sykes S."/>
            <person name="Thomson T."/>
            <person name="Walk T."/>
            <person name="White J."/>
            <person name="Yandava C."/>
            <person name="Izard J."/>
            <person name="Baranova O.V."/>
            <person name="Blanton J.M."/>
            <person name="Tanner A.C."/>
            <person name="Dewhirst F.E."/>
            <person name="Haas B."/>
            <person name="Nusbaum C."/>
            <person name="Birren B."/>
        </authorList>
    </citation>
    <scope>NUCLEOTIDE SEQUENCE [LARGE SCALE GENOMIC DNA]</scope>
    <source>
        <strain evidence="2">1-1 BBBD Race 1</strain>
    </source>
</reference>